<dbReference type="Proteomes" id="UP001595279">
    <property type="component" value="Unassembled WGS sequence"/>
</dbReference>
<keyword evidence="1" id="KW-0812">Transmembrane</keyword>
<evidence type="ECO:0000313" key="3">
    <source>
        <dbReference type="Proteomes" id="UP001595279"/>
    </source>
</evidence>
<dbReference type="RefSeq" id="WP_390269766.1">
    <property type="nucleotide sequence ID" value="NZ_JBHRSA010000023.1"/>
</dbReference>
<evidence type="ECO:0000256" key="1">
    <source>
        <dbReference type="SAM" id="Phobius"/>
    </source>
</evidence>
<comment type="caution">
    <text evidence="2">The sequence shown here is derived from an EMBL/GenBank/DDBJ whole genome shotgun (WGS) entry which is preliminary data.</text>
</comment>
<organism evidence="2 3">
    <name type="scientific">Virgibacillus xinjiangensis</name>
    <dbReference type="NCBI Taxonomy" id="393090"/>
    <lineage>
        <taxon>Bacteria</taxon>
        <taxon>Bacillati</taxon>
        <taxon>Bacillota</taxon>
        <taxon>Bacilli</taxon>
        <taxon>Bacillales</taxon>
        <taxon>Bacillaceae</taxon>
        <taxon>Virgibacillus</taxon>
    </lineage>
</organism>
<sequence length="87" mass="9446">MLSLLFSVLGFYLLIILLILIWDWLVGAVTVLAAIVVLFVASAIVVGIVQGVKEGIKEEIKNKNDAIEAVLGFAVILAIVGLLIWWL</sequence>
<keyword evidence="1" id="KW-0472">Membrane</keyword>
<feature type="transmembrane region" description="Helical" evidence="1">
    <location>
        <begin position="5"/>
        <end position="22"/>
    </location>
</feature>
<gene>
    <name evidence="2" type="ORF">ACFOGI_05700</name>
</gene>
<protein>
    <submittedName>
        <fullName evidence="2">Uncharacterized protein</fullName>
    </submittedName>
</protein>
<proteinExistence type="predicted"/>
<feature type="transmembrane region" description="Helical" evidence="1">
    <location>
        <begin position="69"/>
        <end position="86"/>
    </location>
</feature>
<feature type="transmembrane region" description="Helical" evidence="1">
    <location>
        <begin position="28"/>
        <end position="49"/>
    </location>
</feature>
<keyword evidence="3" id="KW-1185">Reference proteome</keyword>
<reference evidence="3" key="1">
    <citation type="journal article" date="2019" name="Int. J. Syst. Evol. Microbiol.">
        <title>The Global Catalogue of Microorganisms (GCM) 10K type strain sequencing project: providing services to taxonomists for standard genome sequencing and annotation.</title>
        <authorList>
            <consortium name="The Broad Institute Genomics Platform"/>
            <consortium name="The Broad Institute Genome Sequencing Center for Infectious Disease"/>
            <person name="Wu L."/>
            <person name="Ma J."/>
        </authorList>
    </citation>
    <scope>NUCLEOTIDE SEQUENCE [LARGE SCALE GENOMIC DNA]</scope>
    <source>
        <strain evidence="3">KCTC 13128</strain>
    </source>
</reference>
<dbReference type="EMBL" id="JBHRSA010000023">
    <property type="protein sequence ID" value="MFC3039738.1"/>
    <property type="molecule type" value="Genomic_DNA"/>
</dbReference>
<name>A0ABV7CUB8_9BACI</name>
<keyword evidence="1" id="KW-1133">Transmembrane helix</keyword>
<accession>A0ABV7CUB8</accession>
<evidence type="ECO:0000313" key="2">
    <source>
        <dbReference type="EMBL" id="MFC3039738.1"/>
    </source>
</evidence>